<evidence type="ECO:0000313" key="2">
    <source>
        <dbReference type="EMBL" id="WDE96205.1"/>
    </source>
</evidence>
<evidence type="ECO:0000313" key="3">
    <source>
        <dbReference type="Proteomes" id="UP001214250"/>
    </source>
</evidence>
<proteinExistence type="predicted"/>
<dbReference type="Proteomes" id="UP001214250">
    <property type="component" value="Chromosome 1"/>
</dbReference>
<name>A0ABY7VSK9_9BACT</name>
<keyword evidence="3" id="KW-1185">Reference proteome</keyword>
<feature type="transmembrane region" description="Helical" evidence="1">
    <location>
        <begin position="25"/>
        <end position="44"/>
    </location>
</feature>
<organism evidence="2 3">
    <name type="scientific">Lentisphaera profundi</name>
    <dbReference type="NCBI Taxonomy" id="1658616"/>
    <lineage>
        <taxon>Bacteria</taxon>
        <taxon>Pseudomonadati</taxon>
        <taxon>Lentisphaerota</taxon>
        <taxon>Lentisphaeria</taxon>
        <taxon>Lentisphaerales</taxon>
        <taxon>Lentisphaeraceae</taxon>
        <taxon>Lentisphaera</taxon>
    </lineage>
</organism>
<keyword evidence="1" id="KW-0472">Membrane</keyword>
<sequence length="161" mass="18583">MNNSSLSELKPNRIPPMEFELAPGWIILAVMALISAIYILIFTLKYYRNNCYRRQALKQLKIIKIQWQKSHALSGLKELPLILKTAAFNVDPKSASLSGESWLKFLQLQCPKMSMNSFIILNKLNYSPNTYADKLTKEQVSNIFGDLESWLCLHRKMELCL</sequence>
<reference evidence="2 3" key="1">
    <citation type="submission" date="2023-02" db="EMBL/GenBank/DDBJ databases">
        <title>Genome sequence of Lentisphaera profundi SAORIC-696.</title>
        <authorList>
            <person name="Kim e."/>
            <person name="Cho J.-C."/>
            <person name="Choi A."/>
            <person name="Kang I."/>
        </authorList>
    </citation>
    <scope>NUCLEOTIDE SEQUENCE [LARGE SCALE GENOMIC DNA]</scope>
    <source>
        <strain evidence="2 3">SAORIC-696</strain>
    </source>
</reference>
<gene>
    <name evidence="2" type="ORF">PQO03_10840</name>
</gene>
<dbReference type="InterPro" id="IPR025489">
    <property type="entry name" value="DUF4381"/>
</dbReference>
<dbReference type="RefSeq" id="WP_274150281.1">
    <property type="nucleotide sequence ID" value="NZ_CP117811.1"/>
</dbReference>
<accession>A0ABY7VSK9</accession>
<dbReference type="EMBL" id="CP117811">
    <property type="protein sequence ID" value="WDE96205.1"/>
    <property type="molecule type" value="Genomic_DNA"/>
</dbReference>
<keyword evidence="1" id="KW-0812">Transmembrane</keyword>
<evidence type="ECO:0000256" key="1">
    <source>
        <dbReference type="SAM" id="Phobius"/>
    </source>
</evidence>
<protein>
    <submittedName>
        <fullName evidence="2">DUF4381 domain-containing protein</fullName>
    </submittedName>
</protein>
<keyword evidence="1" id="KW-1133">Transmembrane helix</keyword>
<dbReference type="Pfam" id="PF14316">
    <property type="entry name" value="DUF4381"/>
    <property type="match status" value="1"/>
</dbReference>